<dbReference type="InterPro" id="IPR001611">
    <property type="entry name" value="Leu-rich_rpt"/>
</dbReference>
<dbReference type="InterPro" id="IPR000719">
    <property type="entry name" value="Prot_kinase_dom"/>
</dbReference>
<evidence type="ECO:0000256" key="3">
    <source>
        <dbReference type="ARBA" id="ARBA00012513"/>
    </source>
</evidence>
<dbReference type="Proteomes" id="UP001187192">
    <property type="component" value="Unassembled WGS sequence"/>
</dbReference>
<sequence>MTVQTLQTISQKLELSHFWNNISDASCNRLTEDFNNRVIIEDKIVHNVTCECTYENNTVCHINRVLLKGLNLTGVLPEEFGKLAHLEVLDLSLNYFHGSIPPNFSHAPLRILSLFGNRLNGSIPEQIGDITTLTELVLEDNQLGGLLPQKIGRLRNLETLVLSANSFRGKIPESFGNLKDLTDLRIDGSRISGIIPSFIGNWTKIIRLDMQGTSMEGPVPENISLLKDLVTLRISDLVGSKPIPFPSLRGLNKLERLILRNSLISGTIPPYIGEMTNLKTMDLSFNNLTGQIPKEVENLKLLEFVFLTNNSLTGEVRPSWMLQSRKDFDLSYNNFTGSPPVPCGSMVAVNLVSGYSSSQNQSWCFKKGLPCPGKSNLPDTPAGHSLFVNCGGPELDEYEGDESPGGPAYFFSLPEKWAYSSTGAYIGVWKRVDYKITNKIHSNETYPEIFRTARIAPLSLKYYGICLRNGRYKVKLHFAELMYSDDRTFSSVGRRIFDVSIQGNLVMKEFNIMEEAGGVGIGVTKTFDNISVDGNALEINLNWAGKGTTSVPDRGVYGPLISAIDITSMDGTGGLSVGAIVGIVAASCVLVILFLLGLRMTRFLSGKNPEDPELRALDVQTGYFPLRKLKSATGNFDPANKIGEGGFGPVYKGVLSDRGLIAVKQLSSKSRQGNREFVNEVGMISALQHPNLVRLYGCCTEGNQLLLIYEYMENNSLAGALFGRNENQLHLDWPTRKKICLDIARGLAYLHEESRLKIVHRDIKATNVLLDKDLNAKISDFGLAKLDEEENTHISTRVAGTLGYMAPEYATRGYLTDKADVYSFGVVALEIVSGKSNTNYRPKEEYLFLLDWVTFIILLHSKQISSRLTWVLVIALSFEIFIETKLFLLFSDM</sequence>
<dbReference type="PANTHER" id="PTHR48006">
    <property type="entry name" value="LEUCINE-RICH REPEAT-CONTAINING PROTEIN DDB_G0281931-RELATED"/>
    <property type="match status" value="1"/>
</dbReference>
<dbReference type="EMBL" id="BTGU01002352">
    <property type="protein sequence ID" value="GMN36902.1"/>
    <property type="molecule type" value="Genomic_DNA"/>
</dbReference>
<keyword evidence="8" id="KW-0808">Transferase</keyword>
<accession>A0AA87ZMS6</accession>
<evidence type="ECO:0000256" key="10">
    <source>
        <dbReference type="ARBA" id="ARBA00022729"/>
    </source>
</evidence>
<dbReference type="SMART" id="SM00220">
    <property type="entry name" value="S_TKc"/>
    <property type="match status" value="1"/>
</dbReference>
<evidence type="ECO:0000256" key="15">
    <source>
        <dbReference type="ARBA" id="ARBA00022989"/>
    </source>
</evidence>
<evidence type="ECO:0000256" key="19">
    <source>
        <dbReference type="ARBA" id="ARBA00047899"/>
    </source>
</evidence>
<organism evidence="23 24">
    <name type="scientific">Ficus carica</name>
    <name type="common">Common fig</name>
    <dbReference type="NCBI Taxonomy" id="3494"/>
    <lineage>
        <taxon>Eukaryota</taxon>
        <taxon>Viridiplantae</taxon>
        <taxon>Streptophyta</taxon>
        <taxon>Embryophyta</taxon>
        <taxon>Tracheophyta</taxon>
        <taxon>Spermatophyta</taxon>
        <taxon>Magnoliopsida</taxon>
        <taxon>eudicotyledons</taxon>
        <taxon>Gunneridae</taxon>
        <taxon>Pentapetalae</taxon>
        <taxon>rosids</taxon>
        <taxon>fabids</taxon>
        <taxon>Rosales</taxon>
        <taxon>Moraceae</taxon>
        <taxon>Ficeae</taxon>
        <taxon>Ficus</taxon>
    </lineage>
</organism>
<comment type="caution">
    <text evidence="23">The sequence shown here is derived from an EMBL/GenBank/DDBJ whole genome shotgun (WGS) entry which is preliminary data.</text>
</comment>
<proteinExistence type="predicted"/>
<evidence type="ECO:0000313" key="23">
    <source>
        <dbReference type="EMBL" id="GMN36902.1"/>
    </source>
</evidence>
<dbReference type="PANTHER" id="PTHR48006:SF60">
    <property type="entry name" value="PROTEIN KINASE DOMAIN-CONTAINING PROTEIN"/>
    <property type="match status" value="1"/>
</dbReference>
<dbReference type="FunFam" id="3.80.10.10:FF:000383">
    <property type="entry name" value="Leucine-rich repeat receptor protein kinase EMS1"/>
    <property type="match status" value="1"/>
</dbReference>
<evidence type="ECO:0000256" key="12">
    <source>
        <dbReference type="ARBA" id="ARBA00022741"/>
    </source>
</evidence>
<keyword evidence="16 21" id="KW-0472">Membrane</keyword>
<dbReference type="PROSITE" id="PS50011">
    <property type="entry name" value="PROTEIN_KINASE_DOM"/>
    <property type="match status" value="1"/>
</dbReference>
<dbReference type="AlphaFoldDB" id="A0AA87ZMS6"/>
<dbReference type="GO" id="GO:0004674">
    <property type="term" value="F:protein serine/threonine kinase activity"/>
    <property type="evidence" value="ECO:0007669"/>
    <property type="project" value="UniProtKB-KW"/>
</dbReference>
<keyword evidence="15 21" id="KW-1133">Transmembrane helix</keyword>
<comment type="subcellular location">
    <subcellularLocation>
        <location evidence="1">Cell membrane</location>
    </subcellularLocation>
    <subcellularLocation>
        <location evidence="2">Membrane</location>
        <topology evidence="2">Single-pass type I membrane protein</topology>
    </subcellularLocation>
</comment>
<keyword evidence="4" id="KW-1003">Cell membrane</keyword>
<dbReference type="Pfam" id="PF23598">
    <property type="entry name" value="LRR_14"/>
    <property type="match status" value="1"/>
</dbReference>
<keyword evidence="6" id="KW-0597">Phosphoprotein</keyword>
<evidence type="ECO:0000313" key="24">
    <source>
        <dbReference type="Proteomes" id="UP001187192"/>
    </source>
</evidence>
<dbReference type="GO" id="GO:0005524">
    <property type="term" value="F:ATP binding"/>
    <property type="evidence" value="ECO:0007669"/>
    <property type="project" value="UniProtKB-KW"/>
</dbReference>
<keyword evidence="5" id="KW-0723">Serine/threonine-protein kinase</keyword>
<reference evidence="23" key="1">
    <citation type="submission" date="2023-07" db="EMBL/GenBank/DDBJ databases">
        <title>draft genome sequence of fig (Ficus carica).</title>
        <authorList>
            <person name="Takahashi T."/>
            <person name="Nishimura K."/>
        </authorList>
    </citation>
    <scope>NUCLEOTIDE SEQUENCE</scope>
</reference>
<dbReference type="InterPro" id="IPR055414">
    <property type="entry name" value="LRR_R13L4/SHOC2-like"/>
</dbReference>
<protein>
    <recommendedName>
        <fullName evidence="3">non-specific serine/threonine protein kinase</fullName>
        <ecNumber evidence="3">2.7.11.1</ecNumber>
    </recommendedName>
</protein>
<evidence type="ECO:0000256" key="17">
    <source>
        <dbReference type="ARBA" id="ARBA00023170"/>
    </source>
</evidence>
<dbReference type="GO" id="GO:0005886">
    <property type="term" value="C:plasma membrane"/>
    <property type="evidence" value="ECO:0007669"/>
    <property type="project" value="UniProtKB-SubCell"/>
</dbReference>
<evidence type="ECO:0000256" key="16">
    <source>
        <dbReference type="ARBA" id="ARBA00023136"/>
    </source>
</evidence>
<keyword evidence="13" id="KW-0418">Kinase</keyword>
<evidence type="ECO:0000256" key="13">
    <source>
        <dbReference type="ARBA" id="ARBA00022777"/>
    </source>
</evidence>
<evidence type="ECO:0000256" key="7">
    <source>
        <dbReference type="ARBA" id="ARBA00022614"/>
    </source>
</evidence>
<dbReference type="FunFam" id="3.80.10.10:FF:000041">
    <property type="entry name" value="LRR receptor-like serine/threonine-protein kinase ERECTA"/>
    <property type="match status" value="1"/>
</dbReference>
<dbReference type="InterPro" id="IPR001245">
    <property type="entry name" value="Ser-Thr/Tyr_kinase_cat_dom"/>
</dbReference>
<keyword evidence="9 21" id="KW-0812">Transmembrane</keyword>
<dbReference type="InterPro" id="IPR021720">
    <property type="entry name" value="Malectin_dom"/>
</dbReference>
<dbReference type="Gene3D" id="1.10.510.10">
    <property type="entry name" value="Transferase(Phosphotransferase) domain 1"/>
    <property type="match status" value="1"/>
</dbReference>
<keyword evidence="7" id="KW-0433">Leucine-rich repeat</keyword>
<evidence type="ECO:0000256" key="4">
    <source>
        <dbReference type="ARBA" id="ARBA00022475"/>
    </source>
</evidence>
<dbReference type="InterPro" id="IPR051824">
    <property type="entry name" value="LRR_Rcpt-Like_S/T_Kinase"/>
</dbReference>
<keyword evidence="11" id="KW-0677">Repeat</keyword>
<dbReference type="FunFam" id="3.30.200.20:FF:000217">
    <property type="entry name" value="probable LRR receptor-like serine/threonine-protein kinase At1g53430"/>
    <property type="match status" value="1"/>
</dbReference>
<dbReference type="Gene3D" id="2.60.120.430">
    <property type="entry name" value="Galactose-binding lectin"/>
    <property type="match status" value="1"/>
</dbReference>
<evidence type="ECO:0000256" key="20">
    <source>
        <dbReference type="ARBA" id="ARBA00048679"/>
    </source>
</evidence>
<dbReference type="Gene3D" id="3.30.200.20">
    <property type="entry name" value="Phosphorylase Kinase, domain 1"/>
    <property type="match status" value="1"/>
</dbReference>
<evidence type="ECO:0000256" key="8">
    <source>
        <dbReference type="ARBA" id="ARBA00022679"/>
    </source>
</evidence>
<keyword evidence="17" id="KW-0675">Receptor</keyword>
<dbReference type="FunFam" id="1.10.510.10:FF:001106">
    <property type="entry name" value="Probable LRR receptor-like serine/threonine-protein kinase At1g29720"/>
    <property type="match status" value="1"/>
</dbReference>
<feature type="transmembrane region" description="Helical" evidence="21">
    <location>
        <begin position="575"/>
        <end position="598"/>
    </location>
</feature>
<feature type="transmembrane region" description="Helical" evidence="21">
    <location>
        <begin position="870"/>
        <end position="890"/>
    </location>
</feature>
<evidence type="ECO:0000256" key="21">
    <source>
        <dbReference type="SAM" id="Phobius"/>
    </source>
</evidence>
<keyword evidence="18" id="KW-0325">Glycoprotein</keyword>
<dbReference type="Pfam" id="PF00560">
    <property type="entry name" value="LRR_1"/>
    <property type="match status" value="1"/>
</dbReference>
<evidence type="ECO:0000256" key="5">
    <source>
        <dbReference type="ARBA" id="ARBA00022527"/>
    </source>
</evidence>
<dbReference type="Pfam" id="PF11721">
    <property type="entry name" value="Malectin"/>
    <property type="match status" value="1"/>
</dbReference>
<feature type="domain" description="Protein kinase" evidence="22">
    <location>
        <begin position="636"/>
        <end position="893"/>
    </location>
</feature>
<evidence type="ECO:0000256" key="1">
    <source>
        <dbReference type="ARBA" id="ARBA00004236"/>
    </source>
</evidence>
<dbReference type="SUPFAM" id="SSF56112">
    <property type="entry name" value="Protein kinase-like (PK-like)"/>
    <property type="match status" value="1"/>
</dbReference>
<keyword evidence="10" id="KW-0732">Signal</keyword>
<dbReference type="InterPro" id="IPR008271">
    <property type="entry name" value="Ser/Thr_kinase_AS"/>
</dbReference>
<comment type="catalytic activity">
    <reaction evidence="20">
        <text>L-seryl-[protein] + ATP = O-phospho-L-seryl-[protein] + ADP + H(+)</text>
        <dbReference type="Rhea" id="RHEA:17989"/>
        <dbReference type="Rhea" id="RHEA-COMP:9863"/>
        <dbReference type="Rhea" id="RHEA-COMP:11604"/>
        <dbReference type="ChEBI" id="CHEBI:15378"/>
        <dbReference type="ChEBI" id="CHEBI:29999"/>
        <dbReference type="ChEBI" id="CHEBI:30616"/>
        <dbReference type="ChEBI" id="CHEBI:83421"/>
        <dbReference type="ChEBI" id="CHEBI:456216"/>
        <dbReference type="EC" id="2.7.11.1"/>
    </reaction>
</comment>
<comment type="catalytic activity">
    <reaction evidence="19">
        <text>L-threonyl-[protein] + ATP = O-phospho-L-threonyl-[protein] + ADP + H(+)</text>
        <dbReference type="Rhea" id="RHEA:46608"/>
        <dbReference type="Rhea" id="RHEA-COMP:11060"/>
        <dbReference type="Rhea" id="RHEA-COMP:11605"/>
        <dbReference type="ChEBI" id="CHEBI:15378"/>
        <dbReference type="ChEBI" id="CHEBI:30013"/>
        <dbReference type="ChEBI" id="CHEBI:30616"/>
        <dbReference type="ChEBI" id="CHEBI:61977"/>
        <dbReference type="ChEBI" id="CHEBI:456216"/>
        <dbReference type="EC" id="2.7.11.1"/>
    </reaction>
</comment>
<keyword evidence="24" id="KW-1185">Reference proteome</keyword>
<dbReference type="EC" id="2.7.11.1" evidence="3"/>
<evidence type="ECO:0000256" key="9">
    <source>
        <dbReference type="ARBA" id="ARBA00022692"/>
    </source>
</evidence>
<evidence type="ECO:0000256" key="11">
    <source>
        <dbReference type="ARBA" id="ARBA00022737"/>
    </source>
</evidence>
<dbReference type="FunFam" id="2.60.120.430:FF:000004">
    <property type="entry name" value="Putative leucine-rich repeat receptor-like serine/threonine-protein kinase"/>
    <property type="match status" value="1"/>
</dbReference>
<evidence type="ECO:0000256" key="2">
    <source>
        <dbReference type="ARBA" id="ARBA00004479"/>
    </source>
</evidence>
<dbReference type="Pfam" id="PF07714">
    <property type="entry name" value="PK_Tyr_Ser-Thr"/>
    <property type="match status" value="1"/>
</dbReference>
<dbReference type="Gene3D" id="3.80.10.10">
    <property type="entry name" value="Ribonuclease Inhibitor"/>
    <property type="match status" value="3"/>
</dbReference>
<dbReference type="PROSITE" id="PS00108">
    <property type="entry name" value="PROTEIN_KINASE_ST"/>
    <property type="match status" value="1"/>
</dbReference>
<gene>
    <name evidence="23" type="ORF">TIFTF001_042530</name>
</gene>
<dbReference type="InterPro" id="IPR032675">
    <property type="entry name" value="LRR_dom_sf"/>
</dbReference>
<name>A0AA87ZMS6_FICCA</name>
<dbReference type="InterPro" id="IPR011009">
    <property type="entry name" value="Kinase-like_dom_sf"/>
</dbReference>
<evidence type="ECO:0000256" key="18">
    <source>
        <dbReference type="ARBA" id="ARBA00023180"/>
    </source>
</evidence>
<keyword evidence="12" id="KW-0547">Nucleotide-binding</keyword>
<evidence type="ECO:0000259" key="22">
    <source>
        <dbReference type="PROSITE" id="PS50011"/>
    </source>
</evidence>
<evidence type="ECO:0000256" key="14">
    <source>
        <dbReference type="ARBA" id="ARBA00022840"/>
    </source>
</evidence>
<evidence type="ECO:0000256" key="6">
    <source>
        <dbReference type="ARBA" id="ARBA00022553"/>
    </source>
</evidence>
<keyword evidence="14" id="KW-0067">ATP-binding</keyword>
<dbReference type="SUPFAM" id="SSF52058">
    <property type="entry name" value="L domain-like"/>
    <property type="match status" value="1"/>
</dbReference>